<proteinExistence type="predicted"/>
<dbReference type="InterPro" id="IPR046732">
    <property type="entry name" value="DUF6624"/>
</dbReference>
<dbReference type="EMBL" id="VJVW01000005">
    <property type="protein sequence ID" value="MUP43450.1"/>
    <property type="molecule type" value="Genomic_DNA"/>
</dbReference>
<organism evidence="1 2">
    <name type="scientific">Christiangramia aestuarii</name>
    <dbReference type="NCBI Taxonomy" id="1028746"/>
    <lineage>
        <taxon>Bacteria</taxon>
        <taxon>Pseudomonadati</taxon>
        <taxon>Bacteroidota</taxon>
        <taxon>Flavobacteriia</taxon>
        <taxon>Flavobacteriales</taxon>
        <taxon>Flavobacteriaceae</taxon>
        <taxon>Christiangramia</taxon>
    </lineage>
</organism>
<reference evidence="1 2" key="1">
    <citation type="submission" date="2019-07" db="EMBL/GenBank/DDBJ databases">
        <title>Gramella aestuarii sp. nov., isolated from a tidal flat, and emended description of Gramella echinicola.</title>
        <authorList>
            <person name="Liu L."/>
        </authorList>
    </citation>
    <scope>NUCLEOTIDE SEQUENCE [LARGE SCALE GENOMIC DNA]</scope>
    <source>
        <strain evidence="1 2">BS12</strain>
    </source>
</reference>
<keyword evidence="2" id="KW-1185">Reference proteome</keyword>
<dbReference type="Proteomes" id="UP000460416">
    <property type="component" value="Unassembled WGS sequence"/>
</dbReference>
<evidence type="ECO:0000313" key="1">
    <source>
        <dbReference type="EMBL" id="MUP43450.1"/>
    </source>
</evidence>
<sequence>MSENDKSEIKTELNSVFKTDQKYRRMLQDTVDKYGWNSPQIEDLWKRQNKLDSVNLIKVLKIIKKINTYPGDSIVGYPTRKAAFFVLQHAPNTIQDKYLPMIIKAAKNGQLDEDLAAMYHDRYLMHRGLPQIYGSQFLIKTEKDSITGKEKKIFEFYKIKDTSKVDSLRRMVGMIPLEDYKRINNIQN</sequence>
<dbReference type="AlphaFoldDB" id="A0A7K1LSI2"/>
<comment type="caution">
    <text evidence="1">The sequence shown here is derived from an EMBL/GenBank/DDBJ whole genome shotgun (WGS) entry which is preliminary data.</text>
</comment>
<name>A0A7K1LSI2_9FLAO</name>
<evidence type="ECO:0000313" key="2">
    <source>
        <dbReference type="Proteomes" id="UP000460416"/>
    </source>
</evidence>
<accession>A0A7K1LSI2</accession>
<dbReference type="OrthoDB" id="648842at2"/>
<dbReference type="Pfam" id="PF20329">
    <property type="entry name" value="DUF6624"/>
    <property type="match status" value="1"/>
</dbReference>
<protein>
    <submittedName>
        <fullName evidence="1">Uncharacterized protein</fullName>
    </submittedName>
</protein>
<gene>
    <name evidence="1" type="ORF">FLP08_12765</name>
</gene>
<dbReference type="RefSeq" id="WP_156277206.1">
    <property type="nucleotide sequence ID" value="NZ_BAABGI010000004.1"/>
</dbReference>